<organism evidence="2 3">
    <name type="scientific">Lutibacter maritimus</name>
    <dbReference type="NCBI Taxonomy" id="593133"/>
    <lineage>
        <taxon>Bacteria</taxon>
        <taxon>Pseudomonadati</taxon>
        <taxon>Bacteroidota</taxon>
        <taxon>Flavobacteriia</taxon>
        <taxon>Flavobacteriales</taxon>
        <taxon>Flavobacteriaceae</taxon>
        <taxon>Lutibacter</taxon>
    </lineage>
</organism>
<dbReference type="OrthoDB" id="1454336at2"/>
<protein>
    <submittedName>
        <fullName evidence="2">Uncharacterized protein</fullName>
    </submittedName>
</protein>
<sequence length="92" mass="10617">MSFGGHVNDMVNRIKQNAALKNARKRKFKGGNDYANIKYTKTEYDFPEVSEKELEKIKIKIRKTTTFERNKHLVFGVIIAFITVLALLILNS</sequence>
<keyword evidence="1" id="KW-0472">Membrane</keyword>
<dbReference type="AlphaFoldDB" id="A0A1I6PFI3"/>
<dbReference type="Proteomes" id="UP000199312">
    <property type="component" value="Unassembled WGS sequence"/>
</dbReference>
<keyword evidence="3" id="KW-1185">Reference proteome</keyword>
<proteinExistence type="predicted"/>
<dbReference type="STRING" id="593133.SAMN04488006_0983"/>
<evidence type="ECO:0000256" key="1">
    <source>
        <dbReference type="SAM" id="Phobius"/>
    </source>
</evidence>
<reference evidence="3" key="1">
    <citation type="submission" date="2016-10" db="EMBL/GenBank/DDBJ databases">
        <authorList>
            <person name="Varghese N."/>
            <person name="Submissions S."/>
        </authorList>
    </citation>
    <scope>NUCLEOTIDE SEQUENCE [LARGE SCALE GENOMIC DNA]</scope>
    <source>
        <strain evidence="3">DSM 24450</strain>
    </source>
</reference>
<evidence type="ECO:0000313" key="2">
    <source>
        <dbReference type="EMBL" id="SFS38967.1"/>
    </source>
</evidence>
<gene>
    <name evidence="2" type="ORF">SAMN04488006_0983</name>
</gene>
<keyword evidence="1" id="KW-0812">Transmembrane</keyword>
<accession>A0A1I6PFI3</accession>
<dbReference type="RefSeq" id="WP_090223399.1">
    <property type="nucleotide sequence ID" value="NZ_FOZP01000002.1"/>
</dbReference>
<name>A0A1I6PFI3_9FLAO</name>
<evidence type="ECO:0000313" key="3">
    <source>
        <dbReference type="Proteomes" id="UP000199312"/>
    </source>
</evidence>
<feature type="transmembrane region" description="Helical" evidence="1">
    <location>
        <begin position="72"/>
        <end position="90"/>
    </location>
</feature>
<keyword evidence="1" id="KW-1133">Transmembrane helix</keyword>
<dbReference type="EMBL" id="FOZP01000002">
    <property type="protein sequence ID" value="SFS38967.1"/>
    <property type="molecule type" value="Genomic_DNA"/>
</dbReference>